<keyword evidence="6" id="KW-1185">Reference proteome</keyword>
<dbReference type="SUPFAM" id="SSF51445">
    <property type="entry name" value="(Trans)glycosidases"/>
    <property type="match status" value="1"/>
</dbReference>
<name>A0A512D9X7_9CELL</name>
<accession>A0A512D9X7</accession>
<feature type="domain" description="Glycoside hydrolase family 5" evidence="4">
    <location>
        <begin position="84"/>
        <end position="345"/>
    </location>
</feature>
<keyword evidence="2 3" id="KW-0326">Glycosidase</keyword>
<gene>
    <name evidence="5" type="ORF">CAE01nite_09800</name>
</gene>
<dbReference type="InterPro" id="IPR050386">
    <property type="entry name" value="Glycosyl_hydrolase_5"/>
</dbReference>
<evidence type="ECO:0000313" key="5">
    <source>
        <dbReference type="EMBL" id="GEO33255.1"/>
    </source>
</evidence>
<dbReference type="InterPro" id="IPR001547">
    <property type="entry name" value="Glyco_hydro_5"/>
</dbReference>
<dbReference type="EMBL" id="BJYY01000005">
    <property type="protein sequence ID" value="GEO33255.1"/>
    <property type="molecule type" value="Genomic_DNA"/>
</dbReference>
<dbReference type="GO" id="GO:0009986">
    <property type="term" value="C:cell surface"/>
    <property type="evidence" value="ECO:0007669"/>
    <property type="project" value="TreeGrafter"/>
</dbReference>
<dbReference type="PANTHER" id="PTHR31297:SF13">
    <property type="entry name" value="PUTATIVE-RELATED"/>
    <property type="match status" value="1"/>
</dbReference>
<keyword evidence="1 3" id="KW-0378">Hydrolase</keyword>
<evidence type="ECO:0000256" key="2">
    <source>
        <dbReference type="ARBA" id="ARBA00023295"/>
    </source>
</evidence>
<dbReference type="GO" id="GO:0009251">
    <property type="term" value="P:glucan catabolic process"/>
    <property type="evidence" value="ECO:0007669"/>
    <property type="project" value="TreeGrafter"/>
</dbReference>
<dbReference type="GO" id="GO:0005576">
    <property type="term" value="C:extracellular region"/>
    <property type="evidence" value="ECO:0007669"/>
    <property type="project" value="TreeGrafter"/>
</dbReference>
<protein>
    <recommendedName>
        <fullName evidence="4">Glycoside hydrolase family 5 domain-containing protein</fullName>
    </recommendedName>
</protein>
<evidence type="ECO:0000256" key="3">
    <source>
        <dbReference type="RuleBase" id="RU361153"/>
    </source>
</evidence>
<comment type="caution">
    <text evidence="5">The sequence shown here is derived from an EMBL/GenBank/DDBJ whole genome shotgun (WGS) entry which is preliminary data.</text>
</comment>
<evidence type="ECO:0000313" key="6">
    <source>
        <dbReference type="Proteomes" id="UP000321181"/>
    </source>
</evidence>
<organism evidence="5 6">
    <name type="scientific">Cellulomonas aerilata</name>
    <dbReference type="NCBI Taxonomy" id="515326"/>
    <lineage>
        <taxon>Bacteria</taxon>
        <taxon>Bacillati</taxon>
        <taxon>Actinomycetota</taxon>
        <taxon>Actinomycetes</taxon>
        <taxon>Micrococcales</taxon>
        <taxon>Cellulomonadaceae</taxon>
        <taxon>Cellulomonas</taxon>
    </lineage>
</organism>
<dbReference type="PANTHER" id="PTHR31297">
    <property type="entry name" value="GLUCAN ENDO-1,6-BETA-GLUCOSIDASE B"/>
    <property type="match status" value="1"/>
</dbReference>
<sequence length="476" mass="53660">MVTGYLGVEAQMDTRRAIHVEGDRLVDGTGATVLLRGFGLGGWMTMENFITGYPGTEGQLRRALARSMGTEASDAFFDAFLTDFFTEADADHLASLGVNALRVPFSYHHFEDDAAPFRLEEKGFARLDRVVEACASRGIYTILDLHSVPGYQNQNWHSNNPTHWAHFWTHPHFQDRVVHLWEALATRYRDQPWVAGYNPLNEPADASGEVIGPFYARIERAIRAVDPHHTLFLDGNRYSTDFSMFTEVFENTVYTAHDYALPGIAAESEYPGLTRGQHFDRGTVERKFLERTQFMRRTGTPIWLGEFGPLYTGDPERDAGCLRLLRDQLDIYREHGASWSLWTYKDIGTQGVVHAAADSPYLELIAPVLAKKRRLGADSWGGSEKDIRHVLEPIEALFAAEFPDFDPFPWGAKPWVNLLVRHILLAEPLVDEFAGRFRGLGVDQARTLAGSFAFDRCVQRTELADLLRAELQPAPA</sequence>
<evidence type="ECO:0000259" key="4">
    <source>
        <dbReference type="Pfam" id="PF00150"/>
    </source>
</evidence>
<dbReference type="FunFam" id="3.20.20.80:FF:000130">
    <property type="entry name" value="Endoglucanase C"/>
    <property type="match status" value="1"/>
</dbReference>
<dbReference type="Pfam" id="PF00150">
    <property type="entry name" value="Cellulase"/>
    <property type="match status" value="1"/>
</dbReference>
<reference evidence="5 6" key="1">
    <citation type="submission" date="2019-07" db="EMBL/GenBank/DDBJ databases">
        <title>Whole genome shotgun sequence of Cellulomonas aerilata NBRC 106308.</title>
        <authorList>
            <person name="Hosoyama A."/>
            <person name="Uohara A."/>
            <person name="Ohji S."/>
            <person name="Ichikawa N."/>
        </authorList>
    </citation>
    <scope>NUCLEOTIDE SEQUENCE [LARGE SCALE GENOMIC DNA]</scope>
    <source>
        <strain evidence="5 6">NBRC 106308</strain>
    </source>
</reference>
<dbReference type="AlphaFoldDB" id="A0A512D9X7"/>
<dbReference type="Proteomes" id="UP000321181">
    <property type="component" value="Unassembled WGS sequence"/>
</dbReference>
<dbReference type="InterPro" id="IPR017853">
    <property type="entry name" value="GH"/>
</dbReference>
<comment type="similarity">
    <text evidence="3">Belongs to the glycosyl hydrolase 5 (cellulase A) family.</text>
</comment>
<evidence type="ECO:0000256" key="1">
    <source>
        <dbReference type="ARBA" id="ARBA00022801"/>
    </source>
</evidence>
<dbReference type="GO" id="GO:0008422">
    <property type="term" value="F:beta-glucosidase activity"/>
    <property type="evidence" value="ECO:0007669"/>
    <property type="project" value="TreeGrafter"/>
</dbReference>
<dbReference type="Gene3D" id="3.20.20.80">
    <property type="entry name" value="Glycosidases"/>
    <property type="match status" value="1"/>
</dbReference>
<proteinExistence type="inferred from homology"/>